<reference evidence="1" key="1">
    <citation type="journal article" date="2020" name="Nature">
        <title>Giant virus diversity and host interactions through global metagenomics.</title>
        <authorList>
            <person name="Schulz F."/>
            <person name="Roux S."/>
            <person name="Paez-Espino D."/>
            <person name="Jungbluth S."/>
            <person name="Walsh D.A."/>
            <person name="Denef V.J."/>
            <person name="McMahon K.D."/>
            <person name="Konstantinidis K.T."/>
            <person name="Eloe-Fadrosh E.A."/>
            <person name="Kyrpides N.C."/>
            <person name="Woyke T."/>
        </authorList>
    </citation>
    <scope>NUCLEOTIDE SEQUENCE</scope>
    <source>
        <strain evidence="1">GVMAG-S-1102244-55</strain>
    </source>
</reference>
<name>A0A6C0KBL6_9ZZZZ</name>
<sequence>MDNFDLNIDNYDLEDLLNLFQLKYGFNENELKRAKSTALKTHPDKSGLKKEVFLFFMKAYKMIESIYEFKMKREKCARNTSYENEKMETDKKALLLKKLDGMKAGEFNKWFNNMFEKVKVNDDDVDSGYGKWFKSNEDVNNEKISNKRDMEEAFNRKKAASRELILHRGVNEMSYNGGGYDLTRSKPDEYSSDIFSKLQYDDLRKAHTETVVPVTQEDYLRRKKYSNVESLKKDRAENNPGMLSLQQSKQLLNGRKSKEQMADTQRAFKILKREEEINRANKDWWKELRTLKN</sequence>
<accession>A0A6C0KBL6</accession>
<evidence type="ECO:0008006" key="2">
    <source>
        <dbReference type="Google" id="ProtNLM"/>
    </source>
</evidence>
<organism evidence="1">
    <name type="scientific">viral metagenome</name>
    <dbReference type="NCBI Taxonomy" id="1070528"/>
    <lineage>
        <taxon>unclassified sequences</taxon>
        <taxon>metagenomes</taxon>
        <taxon>organismal metagenomes</taxon>
    </lineage>
</organism>
<proteinExistence type="predicted"/>
<dbReference type="AlphaFoldDB" id="A0A6C0KBL6"/>
<dbReference type="EMBL" id="MN740847">
    <property type="protein sequence ID" value="QHU14783.1"/>
    <property type="molecule type" value="Genomic_DNA"/>
</dbReference>
<evidence type="ECO:0000313" key="1">
    <source>
        <dbReference type="EMBL" id="QHU14783.1"/>
    </source>
</evidence>
<protein>
    <recommendedName>
        <fullName evidence="2">J domain-containing protein</fullName>
    </recommendedName>
</protein>